<accession>F2UN50</accession>
<dbReference type="RefSeq" id="XP_004989498.1">
    <property type="nucleotide sequence ID" value="XM_004989441.1"/>
</dbReference>
<dbReference type="STRING" id="946362.F2UN50"/>
<dbReference type="EMBL" id="GL832983">
    <property type="protein sequence ID" value="EGD78549.1"/>
    <property type="molecule type" value="Genomic_DNA"/>
</dbReference>
<dbReference type="PANTHER" id="PTHR12650">
    <property type="entry name" value="40S RIBOSOMAL PROTEIN S30/UBIQUITIN-LIKE PROTEIN FUBI"/>
    <property type="match status" value="1"/>
</dbReference>
<dbReference type="GO" id="GO:0006412">
    <property type="term" value="P:translation"/>
    <property type="evidence" value="ECO:0007669"/>
    <property type="project" value="InterPro"/>
</dbReference>
<dbReference type="Gene3D" id="3.10.20.90">
    <property type="entry name" value="Phosphatidylinositol 3-kinase Catalytic Subunit, Chain A, domain 1"/>
    <property type="match status" value="1"/>
</dbReference>
<evidence type="ECO:0000259" key="4">
    <source>
        <dbReference type="PROSITE" id="PS50053"/>
    </source>
</evidence>
<dbReference type="Pfam" id="PF00240">
    <property type="entry name" value="ubiquitin"/>
    <property type="match status" value="1"/>
</dbReference>
<feature type="compositionally biased region" description="Polar residues" evidence="3">
    <location>
        <begin position="144"/>
        <end position="165"/>
    </location>
</feature>
<name>F2UN50_SALR5</name>
<feature type="compositionally biased region" description="Basic residues" evidence="3">
    <location>
        <begin position="133"/>
        <end position="143"/>
    </location>
</feature>
<protein>
    <submittedName>
        <fullName evidence="5">40S ribosomal protein S30</fullName>
    </submittedName>
</protein>
<proteinExistence type="predicted"/>
<dbReference type="OMA" id="CYSHRAH"/>
<dbReference type="GO" id="GO:0003735">
    <property type="term" value="F:structural constituent of ribosome"/>
    <property type="evidence" value="ECO:0007669"/>
    <property type="project" value="InterPro"/>
</dbReference>
<dbReference type="FunCoup" id="F2UN50">
    <property type="interactions" value="631"/>
</dbReference>
<dbReference type="SUPFAM" id="SSF54236">
    <property type="entry name" value="Ubiquitin-like"/>
    <property type="match status" value="1"/>
</dbReference>
<feature type="domain" description="Ubiquitin-like" evidence="4">
    <location>
        <begin position="34"/>
        <end position="106"/>
    </location>
</feature>
<dbReference type="Pfam" id="PF04758">
    <property type="entry name" value="Ribosomal_S30"/>
    <property type="match status" value="1"/>
</dbReference>
<dbReference type="InterPro" id="IPR006846">
    <property type="entry name" value="Ribosomal_eS30"/>
</dbReference>
<dbReference type="PROSITE" id="PS50053">
    <property type="entry name" value="UBIQUITIN_2"/>
    <property type="match status" value="1"/>
</dbReference>
<dbReference type="InParanoid" id="F2UN50"/>
<dbReference type="SMART" id="SM00213">
    <property type="entry name" value="UBQ"/>
    <property type="match status" value="1"/>
</dbReference>
<evidence type="ECO:0000256" key="3">
    <source>
        <dbReference type="SAM" id="MobiDB-lite"/>
    </source>
</evidence>
<sequence>MYKLCVCLFLLHARESKRHFFPEQATQPEKPANMQLFVRAEQTHVLDVDETTCVSDVRSFVESVEGIPASEQYVTFAGRPLVDGPLSAFDVTELATLNVAPRVRGGKVHGSLARAGKVKGQTPKVEKQEDKKKAKTGRAKRRQQYNNRFNSTANNQKRSPNSNSA</sequence>
<dbReference type="InterPro" id="IPR000626">
    <property type="entry name" value="Ubiquitin-like_dom"/>
</dbReference>
<keyword evidence="2" id="KW-0687">Ribonucleoprotein</keyword>
<feature type="region of interest" description="Disordered" evidence="3">
    <location>
        <begin position="106"/>
        <end position="165"/>
    </location>
</feature>
<keyword evidence="6" id="KW-1185">Reference proteome</keyword>
<evidence type="ECO:0000256" key="1">
    <source>
        <dbReference type="ARBA" id="ARBA00022980"/>
    </source>
</evidence>
<evidence type="ECO:0000313" key="5">
    <source>
        <dbReference type="EMBL" id="EGD78549.1"/>
    </source>
</evidence>
<dbReference type="GO" id="GO:0022627">
    <property type="term" value="C:cytosolic small ribosomal subunit"/>
    <property type="evidence" value="ECO:0007669"/>
    <property type="project" value="TreeGrafter"/>
</dbReference>
<dbReference type="KEGG" id="sre:PTSG_09241"/>
<dbReference type="Proteomes" id="UP000007799">
    <property type="component" value="Unassembled WGS sequence"/>
</dbReference>
<organism evidence="6">
    <name type="scientific">Salpingoeca rosetta (strain ATCC 50818 / BSB-021)</name>
    <dbReference type="NCBI Taxonomy" id="946362"/>
    <lineage>
        <taxon>Eukaryota</taxon>
        <taxon>Choanoflagellata</taxon>
        <taxon>Craspedida</taxon>
        <taxon>Salpingoecidae</taxon>
        <taxon>Salpingoeca</taxon>
    </lineage>
</organism>
<dbReference type="GeneID" id="16070047"/>
<evidence type="ECO:0000313" key="6">
    <source>
        <dbReference type="Proteomes" id="UP000007799"/>
    </source>
</evidence>
<gene>
    <name evidence="5" type="ORF">PTSG_09241</name>
</gene>
<keyword evidence="1 5" id="KW-0689">Ribosomal protein</keyword>
<dbReference type="PANTHER" id="PTHR12650:SF15">
    <property type="entry name" value="RIBOSOMAL PROTEIN S30, ISOFORM A"/>
    <property type="match status" value="1"/>
</dbReference>
<dbReference type="AlphaFoldDB" id="F2UN50"/>
<evidence type="ECO:0000256" key="2">
    <source>
        <dbReference type="ARBA" id="ARBA00023274"/>
    </source>
</evidence>
<dbReference type="eggNOG" id="KOG0009">
    <property type="taxonomic scope" value="Eukaryota"/>
</dbReference>
<reference evidence="5" key="1">
    <citation type="submission" date="2009-08" db="EMBL/GenBank/DDBJ databases">
        <title>Annotation of Salpingoeca rosetta.</title>
        <authorList>
            <consortium name="The Broad Institute Genome Sequencing Platform"/>
            <person name="Russ C."/>
            <person name="Cuomo C."/>
            <person name="Burger G."/>
            <person name="Gray M.W."/>
            <person name="Holland P.W.H."/>
            <person name="King N."/>
            <person name="Lang F.B.F."/>
            <person name="Roger A.J."/>
            <person name="Ruiz-Trillo I."/>
            <person name="Young S.K."/>
            <person name="Zeng Q."/>
            <person name="Gargeya S."/>
            <person name="Alvarado L."/>
            <person name="Berlin A."/>
            <person name="Chapman S.B."/>
            <person name="Chen Z."/>
            <person name="Freedman E."/>
            <person name="Gellesch M."/>
            <person name="Goldberg J."/>
            <person name="Griggs A."/>
            <person name="Gujja S."/>
            <person name="Heilman E."/>
            <person name="Heiman D."/>
            <person name="Howarth C."/>
            <person name="Mehta T."/>
            <person name="Neiman D."/>
            <person name="Pearson M."/>
            <person name="Roberts A."/>
            <person name="Saif S."/>
            <person name="Shea T."/>
            <person name="Shenoy N."/>
            <person name="Sisk P."/>
            <person name="Stolte C."/>
            <person name="Sykes S."/>
            <person name="White J."/>
            <person name="Yandava C."/>
            <person name="Haas B."/>
            <person name="Nusbaum C."/>
            <person name="Birren B."/>
        </authorList>
    </citation>
    <scope>NUCLEOTIDE SEQUENCE [LARGE SCALE GENOMIC DNA]</scope>
    <source>
        <strain evidence="5">ATCC 50818</strain>
    </source>
</reference>
<dbReference type="InterPro" id="IPR029071">
    <property type="entry name" value="Ubiquitin-like_domsf"/>
</dbReference>
<dbReference type="OrthoDB" id="3446at2759"/>